<feature type="signal peptide" evidence="1">
    <location>
        <begin position="1"/>
        <end position="21"/>
    </location>
</feature>
<evidence type="ECO:0000313" key="2">
    <source>
        <dbReference type="EMBL" id="SIO44077.1"/>
    </source>
</evidence>
<evidence type="ECO:0000256" key="1">
    <source>
        <dbReference type="SAM" id="SignalP"/>
    </source>
</evidence>
<keyword evidence="1" id="KW-0732">Signal</keyword>
<organism evidence="2 3">
    <name type="scientific">Chitinophaga niabensis</name>
    <dbReference type="NCBI Taxonomy" id="536979"/>
    <lineage>
        <taxon>Bacteria</taxon>
        <taxon>Pseudomonadati</taxon>
        <taxon>Bacteroidota</taxon>
        <taxon>Chitinophagia</taxon>
        <taxon>Chitinophagales</taxon>
        <taxon>Chitinophagaceae</taxon>
        <taxon>Chitinophaga</taxon>
    </lineage>
</organism>
<dbReference type="RefSeq" id="WP_074241420.1">
    <property type="nucleotide sequence ID" value="NZ_FSRA01000002.1"/>
</dbReference>
<dbReference type="EMBL" id="FSRA01000002">
    <property type="protein sequence ID" value="SIO44077.1"/>
    <property type="molecule type" value="Genomic_DNA"/>
</dbReference>
<keyword evidence="3" id="KW-1185">Reference proteome</keyword>
<protein>
    <recommendedName>
        <fullName evidence="4">DUF4878 domain-containing protein</fullName>
    </recommendedName>
</protein>
<feature type="chain" id="PRO_5013133942" description="DUF4878 domain-containing protein" evidence="1">
    <location>
        <begin position="22"/>
        <end position="142"/>
    </location>
</feature>
<dbReference type="AlphaFoldDB" id="A0A1N6JIS7"/>
<sequence>MKSSLLSLAMCLLLLVGKAQRTSAPELKEFEAFWKKFYTALVKKDIQGVSGFIDFPLVVKKSLTDTAVQTIDKDQFATFFNDYLELPAKEEFANKYNLLRARKLLSEDDKSMVSDDAATIEDFEFQKVDGKWKLVYVYMLAQ</sequence>
<gene>
    <name evidence="2" type="ORF">SAMN04488055_4050</name>
</gene>
<evidence type="ECO:0000313" key="3">
    <source>
        <dbReference type="Proteomes" id="UP000185003"/>
    </source>
</evidence>
<dbReference type="OrthoDB" id="669872at2"/>
<dbReference type="Proteomes" id="UP000185003">
    <property type="component" value="Unassembled WGS sequence"/>
</dbReference>
<name>A0A1N6JIS7_9BACT</name>
<accession>A0A1N6JIS7</accession>
<reference evidence="2 3" key="1">
    <citation type="submission" date="2016-11" db="EMBL/GenBank/DDBJ databases">
        <authorList>
            <person name="Jaros S."/>
            <person name="Januszkiewicz K."/>
            <person name="Wedrychowicz H."/>
        </authorList>
    </citation>
    <scope>NUCLEOTIDE SEQUENCE [LARGE SCALE GENOMIC DNA]</scope>
    <source>
        <strain evidence="2 3">DSM 24787</strain>
    </source>
</reference>
<evidence type="ECO:0008006" key="4">
    <source>
        <dbReference type="Google" id="ProtNLM"/>
    </source>
</evidence>
<proteinExistence type="predicted"/>